<dbReference type="GO" id="GO:0005524">
    <property type="term" value="F:ATP binding"/>
    <property type="evidence" value="ECO:0007669"/>
    <property type="project" value="UniProtKB-KW"/>
</dbReference>
<keyword evidence="4 10" id="KW-0808">Transferase</keyword>
<dbReference type="CDD" id="cd02165">
    <property type="entry name" value="NMNAT"/>
    <property type="match status" value="1"/>
</dbReference>
<dbReference type="Pfam" id="PF01467">
    <property type="entry name" value="CTP_transf_like"/>
    <property type="match status" value="1"/>
</dbReference>
<evidence type="ECO:0000256" key="7">
    <source>
        <dbReference type="ARBA" id="ARBA00022840"/>
    </source>
</evidence>
<comment type="caution">
    <text evidence="12">The sequence shown here is derived from an EMBL/GenBank/DDBJ whole genome shotgun (WGS) entry which is preliminary data.</text>
</comment>
<dbReference type="PANTHER" id="PTHR39321">
    <property type="entry name" value="NICOTINATE-NUCLEOTIDE ADENYLYLTRANSFERASE-RELATED"/>
    <property type="match status" value="1"/>
</dbReference>
<accession>A0A2T4TXT3</accession>
<dbReference type="InterPro" id="IPR014729">
    <property type="entry name" value="Rossmann-like_a/b/a_fold"/>
</dbReference>
<evidence type="ECO:0000256" key="3">
    <source>
        <dbReference type="ARBA" id="ARBA00022642"/>
    </source>
</evidence>
<dbReference type="PANTHER" id="PTHR39321:SF3">
    <property type="entry name" value="PHOSPHOPANTETHEINE ADENYLYLTRANSFERASE"/>
    <property type="match status" value="1"/>
</dbReference>
<organism evidence="12 13">
    <name type="scientific">Candidatus Methylomirabilis limnetica</name>
    <dbReference type="NCBI Taxonomy" id="2033718"/>
    <lineage>
        <taxon>Bacteria</taxon>
        <taxon>Candidatus Methylomirabilota</taxon>
        <taxon>Candidatus Methylomirabilia</taxon>
        <taxon>Candidatus Methylomirabilales</taxon>
        <taxon>Candidatus Methylomirabilaceae</taxon>
        <taxon>Candidatus Methylomirabilis</taxon>
    </lineage>
</organism>
<reference evidence="12 13" key="1">
    <citation type="submission" date="2017-09" db="EMBL/GenBank/DDBJ databases">
        <title>Bloom of a denitrifying methanotroph, Candidatus Methylomirabilis limnetica, in a deep stratified lake.</title>
        <authorList>
            <person name="Graf J.S."/>
            <person name="Marchant H.K."/>
            <person name="Tienken D."/>
            <person name="Hach P.F."/>
            <person name="Brand A."/>
            <person name="Schubert C.J."/>
            <person name="Kuypers M.M."/>
            <person name="Milucka J."/>
        </authorList>
    </citation>
    <scope>NUCLEOTIDE SEQUENCE [LARGE SCALE GENOMIC DNA]</scope>
    <source>
        <strain evidence="12 13">Zug</strain>
    </source>
</reference>
<dbReference type="OrthoDB" id="5295945at2"/>
<protein>
    <recommendedName>
        <fullName evidence="10">Probable nicotinate-nucleotide adenylyltransferase</fullName>
        <ecNumber evidence="10">2.7.7.18</ecNumber>
    </recommendedName>
    <alternativeName>
        <fullName evidence="10">Deamido-NAD(+) diphosphorylase</fullName>
    </alternativeName>
    <alternativeName>
        <fullName evidence="10">Deamido-NAD(+) pyrophosphorylase</fullName>
    </alternativeName>
    <alternativeName>
        <fullName evidence="10">Nicotinate mononucleotide adenylyltransferase</fullName>
        <shortName evidence="10">NaMN adenylyltransferase</shortName>
    </alternativeName>
</protein>
<reference evidence="13" key="2">
    <citation type="journal article" date="2018" name="Environ. Microbiol.">
        <title>Bloom of a denitrifying methanotroph, 'Candidatus Methylomirabilis limnetica', in a deep stratified lake.</title>
        <authorList>
            <person name="Graf J.S."/>
            <person name="Mayr M.J."/>
            <person name="Marchant H.K."/>
            <person name="Tienken D."/>
            <person name="Hach P.F."/>
            <person name="Brand A."/>
            <person name="Schubert C.J."/>
            <person name="Kuypers M.M."/>
            <person name="Milucka J."/>
        </authorList>
    </citation>
    <scope>NUCLEOTIDE SEQUENCE [LARGE SCALE GENOMIC DNA]</scope>
    <source>
        <strain evidence="13">Zug</strain>
    </source>
</reference>
<dbReference type="UniPathway" id="UPA00253">
    <property type="reaction ID" value="UER00332"/>
</dbReference>
<evidence type="ECO:0000256" key="2">
    <source>
        <dbReference type="ARBA" id="ARBA00005019"/>
    </source>
</evidence>
<dbReference type="NCBIfam" id="NF000840">
    <property type="entry name" value="PRK00071.1-3"/>
    <property type="match status" value="1"/>
</dbReference>
<gene>
    <name evidence="10" type="primary">nadD</name>
    <name evidence="12" type="ORF">CLG94_08590</name>
</gene>
<keyword evidence="3 10" id="KW-0662">Pyridine nucleotide biosynthesis</keyword>
<keyword evidence="6 10" id="KW-0547">Nucleotide-binding</keyword>
<evidence type="ECO:0000256" key="6">
    <source>
        <dbReference type="ARBA" id="ARBA00022741"/>
    </source>
</evidence>
<evidence type="ECO:0000256" key="4">
    <source>
        <dbReference type="ARBA" id="ARBA00022679"/>
    </source>
</evidence>
<evidence type="ECO:0000313" key="12">
    <source>
        <dbReference type="EMBL" id="PTL35916.1"/>
    </source>
</evidence>
<dbReference type="EC" id="2.7.7.18" evidence="10"/>
<evidence type="ECO:0000256" key="8">
    <source>
        <dbReference type="ARBA" id="ARBA00023027"/>
    </source>
</evidence>
<comment type="similarity">
    <text evidence="10">Belongs to the NadD family.</text>
</comment>
<keyword evidence="7 10" id="KW-0067">ATP-binding</keyword>
<evidence type="ECO:0000256" key="10">
    <source>
        <dbReference type="HAMAP-Rule" id="MF_00244"/>
    </source>
</evidence>
<dbReference type="InterPro" id="IPR005248">
    <property type="entry name" value="NadD/NMNAT"/>
</dbReference>
<feature type="domain" description="Cytidyltransferase-like" evidence="11">
    <location>
        <begin position="6"/>
        <end position="198"/>
    </location>
</feature>
<dbReference type="EMBL" id="NVQC01000022">
    <property type="protein sequence ID" value="PTL35916.1"/>
    <property type="molecule type" value="Genomic_DNA"/>
</dbReference>
<dbReference type="NCBIfam" id="TIGR00482">
    <property type="entry name" value="nicotinate (nicotinamide) nucleotide adenylyltransferase"/>
    <property type="match status" value="1"/>
</dbReference>
<comment type="function">
    <text evidence="1 10">Catalyzes the reversible adenylation of nicotinate mononucleotide (NaMN) to nicotinic acid adenine dinucleotide (NaAD).</text>
</comment>
<dbReference type="GO" id="GO:0009435">
    <property type="term" value="P:NAD+ biosynthetic process"/>
    <property type="evidence" value="ECO:0007669"/>
    <property type="project" value="UniProtKB-UniRule"/>
</dbReference>
<dbReference type="HAMAP" id="MF_00244">
    <property type="entry name" value="NaMN_adenylyltr"/>
    <property type="match status" value="1"/>
</dbReference>
<dbReference type="GO" id="GO:0004515">
    <property type="term" value="F:nicotinate-nucleotide adenylyltransferase activity"/>
    <property type="evidence" value="ECO:0007669"/>
    <property type="project" value="UniProtKB-UniRule"/>
</dbReference>
<dbReference type="Gene3D" id="3.40.50.620">
    <property type="entry name" value="HUPs"/>
    <property type="match status" value="1"/>
</dbReference>
<evidence type="ECO:0000259" key="11">
    <source>
        <dbReference type="Pfam" id="PF01467"/>
    </source>
</evidence>
<evidence type="ECO:0000256" key="1">
    <source>
        <dbReference type="ARBA" id="ARBA00002324"/>
    </source>
</evidence>
<name>A0A2T4TXT3_9BACT</name>
<keyword evidence="8 10" id="KW-0520">NAD</keyword>
<sequence>MMHIGVMGGTFDPIHLGHLRAAEEIYWALGLDRITFVPAARPPHKEEEFEASALHRYEMVSLATVYTPYFSVSPIELSRPGRSYSVETLREFRKLYGAENAIYFIMGVDAFLDIATWKEAQELLSLAQVIVAARPGWRLDEVERHMTSEQRQLLGNPRFEYVKISAITRETAKAHHEPRPVLLVEVVSLDISSSEIRQLVKEGRSIRYLVTDTVAAYIGKNRLYCSGQKLIGECEAST</sequence>
<comment type="catalytic activity">
    <reaction evidence="9 10">
        <text>nicotinate beta-D-ribonucleotide + ATP + H(+) = deamido-NAD(+) + diphosphate</text>
        <dbReference type="Rhea" id="RHEA:22860"/>
        <dbReference type="ChEBI" id="CHEBI:15378"/>
        <dbReference type="ChEBI" id="CHEBI:30616"/>
        <dbReference type="ChEBI" id="CHEBI:33019"/>
        <dbReference type="ChEBI" id="CHEBI:57502"/>
        <dbReference type="ChEBI" id="CHEBI:58437"/>
        <dbReference type="EC" id="2.7.7.18"/>
    </reaction>
</comment>
<evidence type="ECO:0000256" key="9">
    <source>
        <dbReference type="ARBA" id="ARBA00048721"/>
    </source>
</evidence>
<keyword evidence="13" id="KW-1185">Reference proteome</keyword>
<evidence type="ECO:0000313" key="13">
    <source>
        <dbReference type="Proteomes" id="UP000241436"/>
    </source>
</evidence>
<evidence type="ECO:0000256" key="5">
    <source>
        <dbReference type="ARBA" id="ARBA00022695"/>
    </source>
</evidence>
<dbReference type="Proteomes" id="UP000241436">
    <property type="component" value="Unassembled WGS sequence"/>
</dbReference>
<dbReference type="AlphaFoldDB" id="A0A2T4TXT3"/>
<keyword evidence="5 10" id="KW-0548">Nucleotidyltransferase</keyword>
<dbReference type="NCBIfam" id="TIGR00125">
    <property type="entry name" value="cyt_tran_rel"/>
    <property type="match status" value="1"/>
</dbReference>
<dbReference type="InterPro" id="IPR004821">
    <property type="entry name" value="Cyt_trans-like"/>
</dbReference>
<comment type="pathway">
    <text evidence="2 10">Cofactor biosynthesis; NAD(+) biosynthesis; deamido-NAD(+) from nicotinate D-ribonucleotide: step 1/1.</text>
</comment>
<proteinExistence type="inferred from homology"/>
<dbReference type="SUPFAM" id="SSF52374">
    <property type="entry name" value="Nucleotidylyl transferase"/>
    <property type="match status" value="1"/>
</dbReference>